<dbReference type="Gene3D" id="3.40.50.12780">
    <property type="entry name" value="N-terminal domain of ligase-like"/>
    <property type="match status" value="1"/>
</dbReference>
<keyword evidence="6" id="KW-1185">Reference proteome</keyword>
<dbReference type="Pfam" id="PF00501">
    <property type="entry name" value="AMP-binding"/>
    <property type="match status" value="1"/>
</dbReference>
<dbReference type="FunFam" id="3.30.300.30:FF:000008">
    <property type="entry name" value="2,3-dihydroxybenzoate-AMP ligase"/>
    <property type="match status" value="1"/>
</dbReference>
<organism evidence="5 6">
    <name type="scientific">Antricoccus suffuscus</name>
    <dbReference type="NCBI Taxonomy" id="1629062"/>
    <lineage>
        <taxon>Bacteria</taxon>
        <taxon>Bacillati</taxon>
        <taxon>Actinomycetota</taxon>
        <taxon>Actinomycetes</taxon>
        <taxon>Geodermatophilales</taxon>
        <taxon>Antricoccaceae</taxon>
        <taxon>Antricoccus</taxon>
    </lineage>
</organism>
<dbReference type="PANTHER" id="PTHR43201">
    <property type="entry name" value="ACYL-COA SYNTHETASE"/>
    <property type="match status" value="1"/>
</dbReference>
<reference evidence="5 6" key="1">
    <citation type="submission" date="2018-03" db="EMBL/GenBank/DDBJ databases">
        <title>Genomic Encyclopedia of Archaeal and Bacterial Type Strains, Phase II (KMG-II): from individual species to whole genera.</title>
        <authorList>
            <person name="Goeker M."/>
        </authorList>
    </citation>
    <scope>NUCLEOTIDE SEQUENCE [LARGE SCALE GENOMIC DNA]</scope>
    <source>
        <strain evidence="5 6">DSM 100065</strain>
    </source>
</reference>
<dbReference type="InterPro" id="IPR042099">
    <property type="entry name" value="ANL_N_sf"/>
</dbReference>
<dbReference type="SUPFAM" id="SSF56801">
    <property type="entry name" value="Acetyl-CoA synthetase-like"/>
    <property type="match status" value="1"/>
</dbReference>
<dbReference type="PROSITE" id="PS00455">
    <property type="entry name" value="AMP_BINDING"/>
    <property type="match status" value="1"/>
</dbReference>
<gene>
    <name evidence="5" type="ORF">CLV47_10672</name>
</gene>
<evidence type="ECO:0000259" key="4">
    <source>
        <dbReference type="Pfam" id="PF13193"/>
    </source>
</evidence>
<feature type="domain" description="AMP-binding enzyme C-terminal" evidence="4">
    <location>
        <begin position="431"/>
        <end position="506"/>
    </location>
</feature>
<dbReference type="NCBIfam" id="NF004837">
    <property type="entry name" value="PRK06187.1"/>
    <property type="match status" value="1"/>
</dbReference>
<dbReference type="Gene3D" id="3.30.300.30">
    <property type="match status" value="1"/>
</dbReference>
<evidence type="ECO:0000313" key="5">
    <source>
        <dbReference type="EMBL" id="PRZ42201.1"/>
    </source>
</evidence>
<protein>
    <submittedName>
        <fullName evidence="5">Fatty-acyl-CoA synthase</fullName>
    </submittedName>
</protein>
<name>A0A2T1A0S0_9ACTN</name>
<comment type="caution">
    <text evidence="5">The sequence shown here is derived from an EMBL/GenBank/DDBJ whole genome shotgun (WGS) entry which is preliminary data.</text>
</comment>
<dbReference type="PANTHER" id="PTHR43201:SF5">
    <property type="entry name" value="MEDIUM-CHAIN ACYL-COA LIGASE ACSF2, MITOCHONDRIAL"/>
    <property type="match status" value="1"/>
</dbReference>
<evidence type="ECO:0000256" key="2">
    <source>
        <dbReference type="ARBA" id="ARBA00022598"/>
    </source>
</evidence>
<dbReference type="InterPro" id="IPR000873">
    <property type="entry name" value="AMP-dep_synth/lig_dom"/>
</dbReference>
<accession>A0A2T1A0S0</accession>
<dbReference type="InterPro" id="IPR020845">
    <property type="entry name" value="AMP-binding_CS"/>
</dbReference>
<dbReference type="Pfam" id="PF13193">
    <property type="entry name" value="AMP-binding_C"/>
    <property type="match status" value="1"/>
</dbReference>
<dbReference type="InterPro" id="IPR025110">
    <property type="entry name" value="AMP-bd_C"/>
</dbReference>
<dbReference type="GO" id="GO:0006631">
    <property type="term" value="P:fatty acid metabolic process"/>
    <property type="evidence" value="ECO:0007669"/>
    <property type="project" value="TreeGrafter"/>
</dbReference>
<proteinExistence type="inferred from homology"/>
<dbReference type="Proteomes" id="UP000237752">
    <property type="component" value="Unassembled WGS sequence"/>
</dbReference>
<dbReference type="OrthoDB" id="9803968at2"/>
<sequence>MDNGLGYWSYKHADLNADREAFVQGESRVTYALFNVRTNKLASALEGIGVGKGDRVALLSTNSIEFMEVLFAVAKLGAICVPLNFRLAGPELAYAIVNSESRALFYSADLHGSTQAALSVPEVVDLQHVVCIPVDEADNAVDVPDGVTLLGYEALLESGRPQDAHHAVDADDPLLILYTSGTTGRPKGAMLTHHNMYANAIHLILAGQGLSRYDKTITPCPLFHVGGLCVHTVPLFYTGGCTVIMREFDPAGLLKMMEQEKATVEFLVPAMWSAVVRVPDFDSYDLSALRYTQSGGAPCPITVIEFLQSKGWDFLEGFGMTETCAGAMVLDADNATRKLGAVGKPVMHDDARVVDEAGADVPQGTVGELVMRGPNIFIGYWKMPDATADAIRDGWFHTGDLARIDDEGFFWIVDRKKDMIITGGENVYPIETEQVLHHHPAIADVAVIGVPDEKWGETVVAVVVPEPGATLAAEEVIGYARERIARYKAPTRVEMIEELPRNATGKILKRELRRIYTGREESVSR</sequence>
<dbReference type="AlphaFoldDB" id="A0A2T1A0S0"/>
<dbReference type="EMBL" id="PVUE01000006">
    <property type="protein sequence ID" value="PRZ42201.1"/>
    <property type="molecule type" value="Genomic_DNA"/>
</dbReference>
<feature type="domain" description="AMP-dependent synthetase/ligase" evidence="3">
    <location>
        <begin position="12"/>
        <end position="381"/>
    </location>
</feature>
<evidence type="ECO:0000313" key="6">
    <source>
        <dbReference type="Proteomes" id="UP000237752"/>
    </source>
</evidence>
<comment type="similarity">
    <text evidence="1">Belongs to the ATP-dependent AMP-binding enzyme family.</text>
</comment>
<evidence type="ECO:0000259" key="3">
    <source>
        <dbReference type="Pfam" id="PF00501"/>
    </source>
</evidence>
<dbReference type="InterPro" id="IPR045851">
    <property type="entry name" value="AMP-bd_C_sf"/>
</dbReference>
<evidence type="ECO:0000256" key="1">
    <source>
        <dbReference type="ARBA" id="ARBA00006432"/>
    </source>
</evidence>
<dbReference type="GO" id="GO:0031956">
    <property type="term" value="F:medium-chain fatty acid-CoA ligase activity"/>
    <property type="evidence" value="ECO:0007669"/>
    <property type="project" value="TreeGrafter"/>
</dbReference>
<keyword evidence="2" id="KW-0436">Ligase</keyword>
<dbReference type="RefSeq" id="WP_106348707.1">
    <property type="nucleotide sequence ID" value="NZ_PVUE01000006.1"/>
</dbReference>
<dbReference type="CDD" id="cd17631">
    <property type="entry name" value="FACL_FadD13-like"/>
    <property type="match status" value="1"/>
</dbReference>